<sequence>MATYLIIGGSSGIGRALVDQLLNEGHNVSVWARQERDLPATVQFTSYDVTGDEDPPKEAIPEQLDGLVYCPGSIDLKSFRSLKAPAFREAFELNVVGAIRCMQAAERTLKKSDKAAVVFFSTVAVQRGMPFHAGVAAAKGAVEGLTRSLAAEYAPNIRVNAIAPSLTDTPLAGKLLATDEKREASANRHPLNRVADASEIAAMAAFLLSDKAAFVTGQVIGMDGGLSVV</sequence>
<protein>
    <submittedName>
        <fullName evidence="4">SDR family oxidoreductase</fullName>
    </submittedName>
</protein>
<keyword evidence="5" id="KW-1185">Reference proteome</keyword>
<dbReference type="Pfam" id="PF13561">
    <property type="entry name" value="adh_short_C2"/>
    <property type="match status" value="1"/>
</dbReference>
<dbReference type="PANTHER" id="PTHR43477">
    <property type="entry name" value="DIHYDROANTICAPSIN 7-DEHYDROGENASE"/>
    <property type="match status" value="1"/>
</dbReference>
<dbReference type="InterPro" id="IPR036291">
    <property type="entry name" value="NAD(P)-bd_dom_sf"/>
</dbReference>
<keyword evidence="2" id="KW-0560">Oxidoreductase</keyword>
<evidence type="ECO:0000313" key="4">
    <source>
        <dbReference type="EMBL" id="TXF87109.1"/>
    </source>
</evidence>
<dbReference type="Gene3D" id="3.40.50.720">
    <property type="entry name" value="NAD(P)-binding Rossmann-like Domain"/>
    <property type="match status" value="1"/>
</dbReference>
<dbReference type="InterPro" id="IPR002347">
    <property type="entry name" value="SDR_fam"/>
</dbReference>
<dbReference type="SMART" id="SM00822">
    <property type="entry name" value="PKS_KR"/>
    <property type="match status" value="1"/>
</dbReference>
<dbReference type="GO" id="GO:0016491">
    <property type="term" value="F:oxidoreductase activity"/>
    <property type="evidence" value="ECO:0007669"/>
    <property type="project" value="UniProtKB-KW"/>
</dbReference>
<dbReference type="EMBL" id="VOXD01000036">
    <property type="protein sequence ID" value="TXF87109.1"/>
    <property type="molecule type" value="Genomic_DNA"/>
</dbReference>
<comment type="caution">
    <text evidence="4">The sequence shown here is derived from an EMBL/GenBank/DDBJ whole genome shotgun (WGS) entry which is preliminary data.</text>
</comment>
<dbReference type="PRINTS" id="PR00081">
    <property type="entry name" value="GDHRDH"/>
</dbReference>
<proteinExistence type="inferred from homology"/>
<dbReference type="CDD" id="cd05233">
    <property type="entry name" value="SDR_c"/>
    <property type="match status" value="1"/>
</dbReference>
<evidence type="ECO:0000256" key="1">
    <source>
        <dbReference type="ARBA" id="ARBA00006484"/>
    </source>
</evidence>
<dbReference type="OrthoDB" id="9803333at2"/>
<gene>
    <name evidence="4" type="ORF">FUA23_18630</name>
</gene>
<dbReference type="InterPro" id="IPR051122">
    <property type="entry name" value="SDR_DHRS6-like"/>
</dbReference>
<dbReference type="AlphaFoldDB" id="A0A5C7FMB5"/>
<accession>A0A5C7FMB5</accession>
<evidence type="ECO:0000259" key="3">
    <source>
        <dbReference type="SMART" id="SM00822"/>
    </source>
</evidence>
<comment type="similarity">
    <text evidence="1">Belongs to the short-chain dehydrogenases/reductases (SDR) family.</text>
</comment>
<dbReference type="SUPFAM" id="SSF51735">
    <property type="entry name" value="NAD(P)-binding Rossmann-fold domains"/>
    <property type="match status" value="1"/>
</dbReference>
<dbReference type="InterPro" id="IPR057326">
    <property type="entry name" value="KR_dom"/>
</dbReference>
<feature type="domain" description="Ketoreductase" evidence="3">
    <location>
        <begin position="2"/>
        <end position="165"/>
    </location>
</feature>
<dbReference type="PANTHER" id="PTHR43477:SF1">
    <property type="entry name" value="DIHYDROANTICAPSIN 7-DEHYDROGENASE"/>
    <property type="match status" value="1"/>
</dbReference>
<dbReference type="Proteomes" id="UP000321907">
    <property type="component" value="Unassembled WGS sequence"/>
</dbReference>
<evidence type="ECO:0000256" key="2">
    <source>
        <dbReference type="ARBA" id="ARBA00023002"/>
    </source>
</evidence>
<evidence type="ECO:0000313" key="5">
    <source>
        <dbReference type="Proteomes" id="UP000321907"/>
    </source>
</evidence>
<name>A0A5C7FMB5_9BACT</name>
<dbReference type="RefSeq" id="WP_147932281.1">
    <property type="nucleotide sequence ID" value="NZ_VOXD01000036.1"/>
</dbReference>
<reference evidence="4 5" key="1">
    <citation type="submission" date="2019-08" db="EMBL/GenBank/DDBJ databases">
        <title>Lewinella sp. strain SSH13 Genome sequencing and assembly.</title>
        <authorList>
            <person name="Kim I."/>
        </authorList>
    </citation>
    <scope>NUCLEOTIDE SEQUENCE [LARGE SCALE GENOMIC DNA]</scope>
    <source>
        <strain evidence="4 5">SSH13</strain>
    </source>
</reference>
<organism evidence="4 5">
    <name type="scientific">Neolewinella aurantiaca</name>
    <dbReference type="NCBI Taxonomy" id="2602767"/>
    <lineage>
        <taxon>Bacteria</taxon>
        <taxon>Pseudomonadati</taxon>
        <taxon>Bacteroidota</taxon>
        <taxon>Saprospiria</taxon>
        <taxon>Saprospirales</taxon>
        <taxon>Lewinellaceae</taxon>
        <taxon>Neolewinella</taxon>
    </lineage>
</organism>